<evidence type="ECO:0000313" key="10">
    <source>
        <dbReference type="EMBL" id="KKW36712.1"/>
    </source>
</evidence>
<comment type="subcellular location">
    <subcellularLocation>
        <location evidence="1">Cell membrane</location>
        <topology evidence="1">Multi-pass membrane protein</topology>
    </subcellularLocation>
</comment>
<accession>A0A0G2A741</accession>
<dbReference type="GO" id="GO:0005886">
    <property type="term" value="C:plasma membrane"/>
    <property type="evidence" value="ECO:0007669"/>
    <property type="project" value="UniProtKB-SubCell"/>
</dbReference>
<evidence type="ECO:0000256" key="6">
    <source>
        <dbReference type="ARBA" id="ARBA00023136"/>
    </source>
</evidence>
<comment type="similarity">
    <text evidence="2">Belongs to the peptidase A24 family.</text>
</comment>
<dbReference type="InterPro" id="IPR000045">
    <property type="entry name" value="Prepilin_IV_endopep_pep"/>
</dbReference>
<dbReference type="Pfam" id="PF01478">
    <property type="entry name" value="Peptidase_A24"/>
    <property type="match status" value="1"/>
</dbReference>
<evidence type="ECO:0000256" key="5">
    <source>
        <dbReference type="ARBA" id="ARBA00022989"/>
    </source>
</evidence>
<keyword evidence="4 7" id="KW-0812">Transmembrane</keyword>
<keyword evidence="3" id="KW-1003">Cell membrane</keyword>
<keyword evidence="6 7" id="KW-0472">Membrane</keyword>
<reference evidence="10 11" key="1">
    <citation type="journal article" date="2015" name="Nature">
        <title>rRNA introns, odd ribosomes, and small enigmatic genomes across a large radiation of phyla.</title>
        <authorList>
            <person name="Brown C.T."/>
            <person name="Hug L.A."/>
            <person name="Thomas B.C."/>
            <person name="Sharon I."/>
            <person name="Castelle C.J."/>
            <person name="Singh A."/>
            <person name="Wilkins M.J."/>
            <person name="Williams K.H."/>
            <person name="Banfield J.F."/>
        </authorList>
    </citation>
    <scope>NUCLEOTIDE SEQUENCE [LARGE SCALE GENOMIC DNA]</scope>
</reference>
<dbReference type="AlphaFoldDB" id="A0A0G2A741"/>
<protein>
    <submittedName>
        <fullName evidence="10">Type 4 prepilin-like protein leader peptide-processing enzyme</fullName>
    </submittedName>
</protein>
<dbReference type="Gene3D" id="1.20.120.1220">
    <property type="match status" value="1"/>
</dbReference>
<dbReference type="Pfam" id="PF06750">
    <property type="entry name" value="A24_N_bact"/>
    <property type="match status" value="1"/>
</dbReference>
<evidence type="ECO:0000259" key="8">
    <source>
        <dbReference type="Pfam" id="PF01478"/>
    </source>
</evidence>
<feature type="transmembrane region" description="Helical" evidence="7">
    <location>
        <begin position="100"/>
        <end position="116"/>
    </location>
</feature>
<feature type="domain" description="Prepilin type IV endopeptidase peptidase" evidence="8">
    <location>
        <begin position="105"/>
        <end position="208"/>
    </location>
</feature>
<dbReference type="InterPro" id="IPR050882">
    <property type="entry name" value="Prepilin_peptidase/N-MTase"/>
</dbReference>
<evidence type="ECO:0000256" key="4">
    <source>
        <dbReference type="ARBA" id="ARBA00022692"/>
    </source>
</evidence>
<evidence type="ECO:0000256" key="1">
    <source>
        <dbReference type="ARBA" id="ARBA00004651"/>
    </source>
</evidence>
<dbReference type="GO" id="GO:0006465">
    <property type="term" value="P:signal peptide processing"/>
    <property type="evidence" value="ECO:0007669"/>
    <property type="project" value="TreeGrafter"/>
</dbReference>
<evidence type="ECO:0000259" key="9">
    <source>
        <dbReference type="Pfam" id="PF06750"/>
    </source>
</evidence>
<organism evidence="10 11">
    <name type="scientific">Candidatus Giovannonibacteria bacterium GW2011_GWA2_53_7</name>
    <dbReference type="NCBI Taxonomy" id="1618650"/>
    <lineage>
        <taxon>Bacteria</taxon>
        <taxon>Candidatus Giovannoniibacteriota</taxon>
    </lineage>
</organism>
<dbReference type="Proteomes" id="UP000034290">
    <property type="component" value="Unassembled WGS sequence"/>
</dbReference>
<feature type="domain" description="Prepilin peptidase A24 N-terminal" evidence="9">
    <location>
        <begin position="11"/>
        <end position="93"/>
    </location>
</feature>
<feature type="transmembrane region" description="Helical" evidence="7">
    <location>
        <begin position="179"/>
        <end position="212"/>
    </location>
</feature>
<name>A0A0G2A741_9BACT</name>
<proteinExistence type="inferred from homology"/>
<gene>
    <name evidence="10" type="ORF">UY81_C0016G0007</name>
</gene>
<feature type="transmembrane region" description="Helical" evidence="7">
    <location>
        <begin position="224"/>
        <end position="246"/>
    </location>
</feature>
<comment type="caution">
    <text evidence="10">The sequence shown here is derived from an EMBL/GenBank/DDBJ whole genome shotgun (WGS) entry which is preliminary data.</text>
</comment>
<evidence type="ECO:0000256" key="3">
    <source>
        <dbReference type="ARBA" id="ARBA00022475"/>
    </source>
</evidence>
<feature type="transmembrane region" description="Helical" evidence="7">
    <location>
        <begin position="149"/>
        <end position="167"/>
    </location>
</feature>
<feature type="transmembrane region" description="Helical" evidence="7">
    <location>
        <begin position="74"/>
        <end position="94"/>
    </location>
</feature>
<feature type="transmembrane region" description="Helical" evidence="7">
    <location>
        <begin position="6"/>
        <end position="27"/>
    </location>
</feature>
<dbReference type="EMBL" id="LCRM01000016">
    <property type="protein sequence ID" value="KKW36712.1"/>
    <property type="molecule type" value="Genomic_DNA"/>
</dbReference>
<dbReference type="PANTHER" id="PTHR30487">
    <property type="entry name" value="TYPE 4 PREPILIN-LIKE PROTEINS LEADER PEPTIDE-PROCESSING ENZYME"/>
    <property type="match status" value="1"/>
</dbReference>
<evidence type="ECO:0000256" key="2">
    <source>
        <dbReference type="ARBA" id="ARBA00005801"/>
    </source>
</evidence>
<sequence>MSLLLGVLITLLGLIIGSFLNAVLWRLRVRRPFIKGRSICPRCQHVLGPSELVPVVSFIILGGRCRHCRRTISWWYPAVELATAGLYLASWLRWGANPELILDLIIWPFLIVIFVYDWRWSLILDRISLPGAALAFLANLLLGRSLIDLLAGAILGGAFFGLQYFLSRGRWVGGGDMRLGLLIGAFLGWPGVLLCLGLAYSVGAIVGIALIITRRKTWQSVIPFGTFLTAAAVVIRLLGYLVMPYFT</sequence>
<evidence type="ECO:0000313" key="11">
    <source>
        <dbReference type="Proteomes" id="UP000034290"/>
    </source>
</evidence>
<dbReference type="PANTHER" id="PTHR30487:SF0">
    <property type="entry name" value="PREPILIN LEADER PEPTIDASE_N-METHYLTRANSFERASE-RELATED"/>
    <property type="match status" value="1"/>
</dbReference>
<keyword evidence="5 7" id="KW-1133">Transmembrane helix</keyword>
<dbReference type="InterPro" id="IPR010627">
    <property type="entry name" value="Prepilin_pept_A24_N"/>
</dbReference>
<dbReference type="GO" id="GO:0004190">
    <property type="term" value="F:aspartic-type endopeptidase activity"/>
    <property type="evidence" value="ECO:0007669"/>
    <property type="project" value="InterPro"/>
</dbReference>
<evidence type="ECO:0000256" key="7">
    <source>
        <dbReference type="SAM" id="Phobius"/>
    </source>
</evidence>